<dbReference type="EMBL" id="JANAVB010042539">
    <property type="protein sequence ID" value="KAJ6794081.1"/>
    <property type="molecule type" value="Genomic_DNA"/>
</dbReference>
<evidence type="ECO:0000313" key="3">
    <source>
        <dbReference type="Proteomes" id="UP001140949"/>
    </source>
</evidence>
<evidence type="ECO:0000313" key="2">
    <source>
        <dbReference type="EMBL" id="KAJ6794081.1"/>
    </source>
</evidence>
<name>A0AAX6DQQ8_IRIPA</name>
<reference evidence="2" key="1">
    <citation type="journal article" date="2023" name="GigaByte">
        <title>Genome assembly of the bearded iris, Iris pallida Lam.</title>
        <authorList>
            <person name="Bruccoleri R.E."/>
            <person name="Oakeley E.J."/>
            <person name="Faust A.M.E."/>
            <person name="Altorfer M."/>
            <person name="Dessus-Babus S."/>
            <person name="Burckhardt D."/>
            <person name="Oertli M."/>
            <person name="Naumann U."/>
            <person name="Petersen F."/>
            <person name="Wong J."/>
        </authorList>
    </citation>
    <scope>NUCLEOTIDE SEQUENCE</scope>
    <source>
        <strain evidence="2">GSM-AAB239-AS_SAM_17_03QT</strain>
    </source>
</reference>
<dbReference type="InterPro" id="IPR010733">
    <property type="entry name" value="DUF1308"/>
</dbReference>
<protein>
    <submittedName>
        <fullName evidence="2">UPF0415 protein C7orf25-like protein</fullName>
    </submittedName>
</protein>
<dbReference type="Proteomes" id="UP001140949">
    <property type="component" value="Unassembled WGS sequence"/>
</dbReference>
<dbReference type="PANTHER" id="PTHR13379:SF0">
    <property type="entry name" value="UPF0415 PROTEIN C7ORF25"/>
    <property type="match status" value="1"/>
</dbReference>
<proteinExistence type="predicted"/>
<organism evidence="2 3">
    <name type="scientific">Iris pallida</name>
    <name type="common">Sweet iris</name>
    <dbReference type="NCBI Taxonomy" id="29817"/>
    <lineage>
        <taxon>Eukaryota</taxon>
        <taxon>Viridiplantae</taxon>
        <taxon>Streptophyta</taxon>
        <taxon>Embryophyta</taxon>
        <taxon>Tracheophyta</taxon>
        <taxon>Spermatophyta</taxon>
        <taxon>Magnoliopsida</taxon>
        <taxon>Liliopsida</taxon>
        <taxon>Asparagales</taxon>
        <taxon>Iridaceae</taxon>
        <taxon>Iridoideae</taxon>
        <taxon>Irideae</taxon>
        <taxon>Iris</taxon>
    </lineage>
</organism>
<sequence length="438" mass="47092">MDIPCRGVEEEKEIEEAKALCISLRDQTLESLHSQSKISSSSRTTLHRLLSAELRFLSRLQSHHHHHGERPLTLNLGYLHSILRVLRHPSVRKVSRVCKPVASAHVDVVCTFRASPAWFFVSARNPSSLSWPGLRARVRSILAAARSADALKPSSVFLSFSRGLPGGEVPEGLAAEFGAAKLDDDGFFSGRVFEIKLVGAGHVGAAGVLVRPAAAAGDEEVLPGSGDDGRFASLVSSMTTDGGGSCLPHRSEEETADDVVNFDTTALVALVSGISNGGSQRLLEIPEAETRSKFKGNYDFVVAQAMSELEHPILAELGAFVVGKKGIICESVYSEFKELVMICGGPNEKLRADLLIKRLLIVRDSPSERVAGLPTTRKVAMKNKITFGTGDYWQAPTLTANMGFVRAISQIGTQGALGSSFGDLGVDFGFLIHAWYIG</sequence>
<reference evidence="2" key="2">
    <citation type="submission" date="2023-04" db="EMBL/GenBank/DDBJ databases">
        <authorList>
            <person name="Bruccoleri R.E."/>
            <person name="Oakeley E.J."/>
            <person name="Faust A.-M."/>
            <person name="Dessus-Babus S."/>
            <person name="Altorfer M."/>
            <person name="Burckhardt D."/>
            <person name="Oertli M."/>
            <person name="Naumann U."/>
            <person name="Petersen F."/>
            <person name="Wong J."/>
        </authorList>
    </citation>
    <scope>NUCLEOTIDE SEQUENCE</scope>
    <source>
        <strain evidence="2">GSM-AAB239-AS_SAM_17_03QT</strain>
        <tissue evidence="2">Leaf</tissue>
    </source>
</reference>
<accession>A0AAX6DQQ8</accession>
<feature type="domain" description="DUF1308" evidence="1">
    <location>
        <begin position="260"/>
        <end position="409"/>
    </location>
</feature>
<dbReference type="AlphaFoldDB" id="A0AAX6DQQ8"/>
<dbReference type="Pfam" id="PF07000">
    <property type="entry name" value="DUF1308"/>
    <property type="match status" value="1"/>
</dbReference>
<dbReference type="PANTHER" id="PTHR13379">
    <property type="entry name" value="UNCHARACTERIZED DUF1308"/>
    <property type="match status" value="1"/>
</dbReference>
<comment type="caution">
    <text evidence="2">The sequence shown here is derived from an EMBL/GenBank/DDBJ whole genome shotgun (WGS) entry which is preliminary data.</text>
</comment>
<keyword evidence="3" id="KW-1185">Reference proteome</keyword>
<evidence type="ECO:0000259" key="1">
    <source>
        <dbReference type="Pfam" id="PF07000"/>
    </source>
</evidence>
<gene>
    <name evidence="2" type="ORF">M6B38_233460</name>
</gene>